<dbReference type="AlphaFoldDB" id="I0I432"/>
<dbReference type="Pfam" id="PF07796">
    <property type="entry name" value="DUF1638"/>
    <property type="match status" value="1"/>
</dbReference>
<dbReference type="PATRIC" id="fig|926550.5.peg.2190"/>
<dbReference type="eggNOG" id="ENOG502Z8BR">
    <property type="taxonomic scope" value="Bacteria"/>
</dbReference>
<dbReference type="EMBL" id="AP012337">
    <property type="protein sequence ID" value="BAM00020.1"/>
    <property type="molecule type" value="Genomic_DNA"/>
</dbReference>
<organism evidence="2 3">
    <name type="scientific">Caldilinea aerophila (strain DSM 14535 / JCM 11387 / NBRC 104270 / STL-6-O1)</name>
    <dbReference type="NCBI Taxonomy" id="926550"/>
    <lineage>
        <taxon>Bacteria</taxon>
        <taxon>Bacillati</taxon>
        <taxon>Chloroflexota</taxon>
        <taxon>Caldilineae</taxon>
        <taxon>Caldilineales</taxon>
        <taxon>Caldilineaceae</taxon>
        <taxon>Caldilinea</taxon>
    </lineage>
</organism>
<sequence length="200" mass="22747">MSTCLIICGALAREILALKERHGWQVDVVAVPATFHIIPARIAPAVEKRIVELRQRYDRLIVVYGDCGTGGALDEMLDRLGVERIAGPHCYEWYGGSLFQQLMDEEPGTYFLTDFMVRHFRTLILKSMGLDRFPQLKQDYFGNYRRVVYLVQKPDPTLIEQAKAVASYLGLPLEIRATGYNFLEARLLDLLQQNGTSSYS</sequence>
<keyword evidence="3" id="KW-1185">Reference proteome</keyword>
<dbReference type="HOGENOM" id="CLU_1288014_0_0_0"/>
<evidence type="ECO:0000259" key="1">
    <source>
        <dbReference type="Pfam" id="PF07796"/>
    </source>
</evidence>
<dbReference type="STRING" id="926550.CLDAP_19800"/>
<accession>I0I432</accession>
<feature type="domain" description="DUF1638" evidence="1">
    <location>
        <begin position="32"/>
        <end position="185"/>
    </location>
</feature>
<proteinExistence type="predicted"/>
<dbReference type="InterPro" id="IPR012437">
    <property type="entry name" value="DUF1638"/>
</dbReference>
<gene>
    <name evidence="2" type="ordered locus">CLDAP_19800</name>
</gene>
<protein>
    <recommendedName>
        <fullName evidence="1">DUF1638 domain-containing protein</fullName>
    </recommendedName>
</protein>
<dbReference type="OrthoDB" id="5430678at2"/>
<dbReference type="KEGG" id="cap:CLDAP_19800"/>
<reference evidence="2 3" key="1">
    <citation type="submission" date="2012-02" db="EMBL/GenBank/DDBJ databases">
        <title>Complete genome sequence of Caldilinea aerophila DSM 14535 (= NBRC 102666).</title>
        <authorList>
            <person name="Oguchi A."/>
            <person name="Hosoyama A."/>
            <person name="Sekine M."/>
            <person name="Fukai R."/>
            <person name="Kato Y."/>
            <person name="Nakamura S."/>
            <person name="Hanada S."/>
            <person name="Yamazaki S."/>
            <person name="Fujita N."/>
        </authorList>
    </citation>
    <scope>NUCLEOTIDE SEQUENCE [LARGE SCALE GENOMIC DNA]</scope>
    <source>
        <strain evidence="3">DSM 14535 / JCM 11387 / NBRC 104270 / STL-6-O1</strain>
    </source>
</reference>
<dbReference type="RefSeq" id="WP_014433255.1">
    <property type="nucleotide sequence ID" value="NC_017079.1"/>
</dbReference>
<evidence type="ECO:0000313" key="3">
    <source>
        <dbReference type="Proteomes" id="UP000007880"/>
    </source>
</evidence>
<dbReference type="Proteomes" id="UP000007880">
    <property type="component" value="Chromosome"/>
</dbReference>
<name>I0I432_CALAS</name>
<evidence type="ECO:0000313" key="2">
    <source>
        <dbReference type="EMBL" id="BAM00020.1"/>
    </source>
</evidence>